<evidence type="ECO:0000256" key="3">
    <source>
        <dbReference type="ARBA" id="ARBA00022723"/>
    </source>
</evidence>
<dbReference type="Gene3D" id="1.10.760.10">
    <property type="entry name" value="Cytochrome c-like domain"/>
    <property type="match status" value="1"/>
</dbReference>
<feature type="domain" description="Cytochrome c" evidence="7">
    <location>
        <begin position="50"/>
        <end position="135"/>
    </location>
</feature>
<dbReference type="AlphaFoldDB" id="A0A1N6HBD2"/>
<dbReference type="Proteomes" id="UP000185221">
    <property type="component" value="Unassembled WGS sequence"/>
</dbReference>
<accession>A0A1N6HBD2</accession>
<feature type="binding site" description="covalent" evidence="6">
    <location>
        <position position="113"/>
    </location>
    <ligand>
        <name>heme c</name>
        <dbReference type="ChEBI" id="CHEBI:61717"/>
    </ligand>
</feature>
<dbReference type="PRINTS" id="PR00606">
    <property type="entry name" value="CYTCHROMECID"/>
</dbReference>
<dbReference type="GO" id="GO:0020037">
    <property type="term" value="F:heme binding"/>
    <property type="evidence" value="ECO:0007669"/>
    <property type="project" value="InterPro"/>
</dbReference>
<dbReference type="InterPro" id="IPR002324">
    <property type="entry name" value="Cyt_c_ID"/>
</dbReference>
<sequence length="139" mass="15706">MTRIFLLLFLSFVGCTSIDKKKSIENEVISSKADDYFRVIEGQDEEIDTSLVKRGEILIAYSDCLDCHKIENRAKGPAFLDISKRYPYQEVYIDLLSQRIISGGNGSWGYPVMSAHPNLTVEDSKAMAAFVLSMENLRD</sequence>
<reference evidence="9" key="1">
    <citation type="submission" date="2016-11" db="EMBL/GenBank/DDBJ databases">
        <authorList>
            <person name="Varghese N."/>
            <person name="Submissions S."/>
        </authorList>
    </citation>
    <scope>NUCLEOTIDE SEQUENCE [LARGE SCALE GENOMIC DNA]</scope>
    <source>
        <strain evidence="9">DSM 15292</strain>
    </source>
</reference>
<keyword evidence="2 6" id="KW-0349">Heme</keyword>
<dbReference type="RefSeq" id="WP_074226482.1">
    <property type="nucleotide sequence ID" value="NZ_FSRC01000003.1"/>
</dbReference>
<dbReference type="STRING" id="226505.SAMN05444394_3714"/>
<evidence type="ECO:0000256" key="5">
    <source>
        <dbReference type="ARBA" id="ARBA00023004"/>
    </source>
</evidence>
<evidence type="ECO:0000256" key="2">
    <source>
        <dbReference type="ARBA" id="ARBA00022617"/>
    </source>
</evidence>
<dbReference type="PROSITE" id="PS51257">
    <property type="entry name" value="PROKAR_LIPOPROTEIN"/>
    <property type="match status" value="1"/>
</dbReference>
<evidence type="ECO:0000256" key="6">
    <source>
        <dbReference type="PIRSR" id="PIRSR602324-1"/>
    </source>
</evidence>
<dbReference type="GO" id="GO:0009055">
    <property type="term" value="F:electron transfer activity"/>
    <property type="evidence" value="ECO:0007669"/>
    <property type="project" value="InterPro"/>
</dbReference>
<dbReference type="PROSITE" id="PS51007">
    <property type="entry name" value="CYTC"/>
    <property type="match status" value="1"/>
</dbReference>
<name>A0A1N6HBD2_9BACT</name>
<dbReference type="GO" id="GO:0005506">
    <property type="term" value="F:iron ion binding"/>
    <property type="evidence" value="ECO:0007669"/>
    <property type="project" value="InterPro"/>
</dbReference>
<keyword evidence="5 6" id="KW-0408">Iron</keyword>
<proteinExistence type="predicted"/>
<feature type="binding site" description="covalent" evidence="6">
    <location>
        <position position="68"/>
    </location>
    <ligand>
        <name>heme c</name>
        <dbReference type="ChEBI" id="CHEBI:61717"/>
    </ligand>
</feature>
<evidence type="ECO:0000256" key="1">
    <source>
        <dbReference type="ARBA" id="ARBA00022448"/>
    </source>
</evidence>
<evidence type="ECO:0000313" key="9">
    <source>
        <dbReference type="Proteomes" id="UP000185221"/>
    </source>
</evidence>
<evidence type="ECO:0000313" key="8">
    <source>
        <dbReference type="EMBL" id="SIO17134.1"/>
    </source>
</evidence>
<organism evidence="8 9">
    <name type="scientific">Algoriphagus halophilus</name>
    <dbReference type="NCBI Taxonomy" id="226505"/>
    <lineage>
        <taxon>Bacteria</taxon>
        <taxon>Pseudomonadati</taxon>
        <taxon>Bacteroidota</taxon>
        <taxon>Cytophagia</taxon>
        <taxon>Cytophagales</taxon>
        <taxon>Cyclobacteriaceae</taxon>
        <taxon>Algoriphagus</taxon>
    </lineage>
</organism>
<protein>
    <submittedName>
        <fullName evidence="8">Cytochrome c</fullName>
    </submittedName>
</protein>
<comment type="PTM">
    <text evidence="6">Binds 1 heme c group covalently per subunit.</text>
</comment>
<evidence type="ECO:0000256" key="4">
    <source>
        <dbReference type="ARBA" id="ARBA00022982"/>
    </source>
</evidence>
<feature type="binding site" description="covalent" evidence="6">
    <location>
        <position position="64"/>
    </location>
    <ligand>
        <name>heme c</name>
        <dbReference type="ChEBI" id="CHEBI:61717"/>
    </ligand>
</feature>
<evidence type="ECO:0000259" key="7">
    <source>
        <dbReference type="PROSITE" id="PS51007"/>
    </source>
</evidence>
<dbReference type="InterPro" id="IPR009056">
    <property type="entry name" value="Cyt_c-like_dom"/>
</dbReference>
<dbReference type="Pfam" id="PF00034">
    <property type="entry name" value="Cytochrom_C"/>
    <property type="match status" value="1"/>
</dbReference>
<keyword evidence="4" id="KW-0249">Electron transport</keyword>
<keyword evidence="3 6" id="KW-0479">Metal-binding</keyword>
<dbReference type="SUPFAM" id="SSF46626">
    <property type="entry name" value="Cytochrome c"/>
    <property type="match status" value="1"/>
</dbReference>
<keyword evidence="9" id="KW-1185">Reference proteome</keyword>
<dbReference type="EMBL" id="FSRC01000003">
    <property type="protein sequence ID" value="SIO17134.1"/>
    <property type="molecule type" value="Genomic_DNA"/>
</dbReference>
<keyword evidence="1" id="KW-0813">Transport</keyword>
<gene>
    <name evidence="8" type="ORF">SAMN05444394_3714</name>
</gene>
<dbReference type="InterPro" id="IPR036909">
    <property type="entry name" value="Cyt_c-like_dom_sf"/>
</dbReference>